<dbReference type="Pfam" id="PF12710">
    <property type="entry name" value="HAD"/>
    <property type="match status" value="1"/>
</dbReference>
<evidence type="ECO:0000313" key="2">
    <source>
        <dbReference type="Proteomes" id="UP000238358"/>
    </source>
</evidence>
<evidence type="ECO:0000313" key="1">
    <source>
        <dbReference type="EMBL" id="AVO28411.1"/>
    </source>
</evidence>
<name>A0A2S0MAA8_MEGEL</name>
<dbReference type="Proteomes" id="UP000238358">
    <property type="component" value="Chromosome"/>
</dbReference>
<dbReference type="OrthoDB" id="9799365at2"/>
<dbReference type="InterPro" id="IPR023214">
    <property type="entry name" value="HAD_sf"/>
</dbReference>
<dbReference type="Gene3D" id="3.40.50.1000">
    <property type="entry name" value="HAD superfamily/HAD-like"/>
    <property type="match status" value="1"/>
</dbReference>
<protein>
    <submittedName>
        <fullName evidence="1">Haloacid dehalogenase-like hydrolase</fullName>
    </submittedName>
</protein>
<dbReference type="AlphaFoldDB" id="A0A2S0MAA8"/>
<dbReference type="GO" id="GO:0016787">
    <property type="term" value="F:hydrolase activity"/>
    <property type="evidence" value="ECO:0007669"/>
    <property type="project" value="UniProtKB-KW"/>
</dbReference>
<keyword evidence="1" id="KW-0378">Hydrolase</keyword>
<dbReference type="SUPFAM" id="SSF56784">
    <property type="entry name" value="HAD-like"/>
    <property type="match status" value="1"/>
</dbReference>
<accession>A0A2S0MAA8</accession>
<organism evidence="1 2">
    <name type="scientific">Megasphaera elsdenii</name>
    <dbReference type="NCBI Taxonomy" id="907"/>
    <lineage>
        <taxon>Bacteria</taxon>
        <taxon>Bacillati</taxon>
        <taxon>Bacillota</taxon>
        <taxon>Negativicutes</taxon>
        <taxon>Veillonellales</taxon>
        <taxon>Veillonellaceae</taxon>
        <taxon>Megasphaera</taxon>
    </lineage>
</organism>
<gene>
    <name evidence="1" type="ORF">C6Y28_11235</name>
</gene>
<reference evidence="1 2" key="1">
    <citation type="journal article" date="2018" name="Genome Announc.">
        <title>Complete genomes of two Megasphaera elsdenii strains, NCIMB 702410 and ATCC 25940.</title>
        <authorList>
            <person name="Hatmaker E.A."/>
            <person name="O'Dell K."/>
            <person name="Riley L.A."/>
            <person name="Klingeman D.M."/>
            <person name="Guss A.M."/>
        </authorList>
    </citation>
    <scope>NUCLEOTIDE SEQUENCE [LARGE SCALE GENOMIC DNA]</scope>
    <source>
        <strain evidence="1 2">NCIMB702410</strain>
    </source>
</reference>
<sequence>MLNGKKFASILTITAMLAGFGMTGTIEGASRAELAAIHVDQAGNFQYWNNDSPAKKKLVAYVQKVTNPKNPDFIPVKHRLAVFDMDGTLLGERTPSYTDGVFYADRVLHDPNCKVSEEDKKFAQAYWDAISQRKPVPPEIEKNLYHNLYAGLAGMTPESLDTYAQGFMKKPVIGLTNLTYGEAFYLPMVEVISYLEANDFTCYIVSASDRPLVRALVHDVLPIAPNQIIGSDPQIVASHQGQTNGGSYQMTQEDTIQYGGLDRVNEKMNKVSSIVREIGIQPVLAFGNSSGDYSMFRYTLKDNPYKAEVFNILCDDTQREYGRPERAERDKKTSAENGWNTISMKNDWKTIYGDNVKKTQ</sequence>
<proteinExistence type="predicted"/>
<dbReference type="InterPro" id="IPR036412">
    <property type="entry name" value="HAD-like_sf"/>
</dbReference>
<dbReference type="EMBL" id="CP027569">
    <property type="protein sequence ID" value="AVO28411.1"/>
    <property type="molecule type" value="Genomic_DNA"/>
</dbReference>